<dbReference type="KEGG" id="pej:FYC62_09940"/>
<protein>
    <recommendedName>
        <fullName evidence="4 6">dTDP-4-dehydrorhamnose reductase</fullName>
        <ecNumber evidence="3 6">1.1.1.133</ecNumber>
    </recommendedName>
</protein>
<dbReference type="AlphaFoldDB" id="A0A5C0VJC4"/>
<proteinExistence type="inferred from homology"/>
<dbReference type="EMBL" id="CP043329">
    <property type="protein sequence ID" value="QEK51932.1"/>
    <property type="molecule type" value="Genomic_DNA"/>
</dbReference>
<dbReference type="Proteomes" id="UP000323653">
    <property type="component" value="Chromosome"/>
</dbReference>
<dbReference type="InterPro" id="IPR029903">
    <property type="entry name" value="RmlD-like-bd"/>
</dbReference>
<evidence type="ECO:0000313" key="8">
    <source>
        <dbReference type="EMBL" id="QEK51932.1"/>
    </source>
</evidence>
<dbReference type="InterPro" id="IPR005913">
    <property type="entry name" value="dTDP_dehydrorham_reduct"/>
</dbReference>
<name>A0A5C0VJC4_9SPHI</name>
<keyword evidence="9" id="KW-1185">Reference proteome</keyword>
<evidence type="ECO:0000256" key="2">
    <source>
        <dbReference type="ARBA" id="ARBA00010944"/>
    </source>
</evidence>
<dbReference type="SUPFAM" id="SSF51735">
    <property type="entry name" value="NAD(P)-binding Rossmann-fold domains"/>
    <property type="match status" value="1"/>
</dbReference>
<feature type="domain" description="RmlD-like substrate binding" evidence="7">
    <location>
        <begin position="3"/>
        <end position="296"/>
    </location>
</feature>
<dbReference type="GO" id="GO:0019305">
    <property type="term" value="P:dTDP-rhamnose biosynthetic process"/>
    <property type="evidence" value="ECO:0007669"/>
    <property type="project" value="UniProtKB-UniPathway"/>
</dbReference>
<comment type="function">
    <text evidence="6">Catalyzes the reduction of dTDP-6-deoxy-L-lyxo-4-hexulose to yield dTDP-L-rhamnose.</text>
</comment>
<dbReference type="Gene3D" id="3.40.50.720">
    <property type="entry name" value="NAD(P)-binding Rossmann-like Domain"/>
    <property type="match status" value="1"/>
</dbReference>
<dbReference type="InterPro" id="IPR036291">
    <property type="entry name" value="NAD(P)-bd_dom_sf"/>
</dbReference>
<comment type="similarity">
    <text evidence="2 6">Belongs to the dTDP-4-dehydrorhamnose reductase family.</text>
</comment>
<organism evidence="8 9">
    <name type="scientific">Pedobacter aquae</name>
    <dbReference type="NCBI Taxonomy" id="2605747"/>
    <lineage>
        <taxon>Bacteria</taxon>
        <taxon>Pseudomonadati</taxon>
        <taxon>Bacteroidota</taxon>
        <taxon>Sphingobacteriia</taxon>
        <taxon>Sphingobacteriales</taxon>
        <taxon>Sphingobacteriaceae</taxon>
        <taxon>Pedobacter</taxon>
    </lineage>
</organism>
<keyword evidence="6" id="KW-0560">Oxidoreductase</keyword>
<sequence length="301" mass="33972">MKKILVTGSNGLLGQKITERILAQQDFELIATSKGQNRYAVKDGYTYAEMDITNEDSIHEVVAKYKPDVIIHTAAMTNVDTCENEKELCWLLNVTAVDYLIKACKKYQIQLVHLSTDFIFDGEDGPYTEEDKANPVSYYGESKWAAEQLLMQSDIHYTILRTIIVYGIVNDMSRSNIVLWAKGALEKGLPINIVNDQWRMPTLAEDLAEICLLAAQKGAKGIYNASGKDMMSIMELVEQVADFYNLDKSLIKPISSDSLNQAAKRPKRTGFILDKSVKDLGYQPHSFKEGLEIMDKQLKQR</sequence>
<dbReference type="PANTHER" id="PTHR10491:SF4">
    <property type="entry name" value="METHIONINE ADENOSYLTRANSFERASE 2 SUBUNIT BETA"/>
    <property type="match status" value="1"/>
</dbReference>
<evidence type="ECO:0000256" key="5">
    <source>
        <dbReference type="ARBA" id="ARBA00048200"/>
    </source>
</evidence>
<evidence type="ECO:0000256" key="3">
    <source>
        <dbReference type="ARBA" id="ARBA00012929"/>
    </source>
</evidence>
<comment type="pathway">
    <text evidence="1 6">Carbohydrate biosynthesis; dTDP-L-rhamnose biosynthesis.</text>
</comment>
<evidence type="ECO:0000259" key="7">
    <source>
        <dbReference type="Pfam" id="PF04321"/>
    </source>
</evidence>
<gene>
    <name evidence="8" type="ORF">FYC62_09940</name>
</gene>
<reference evidence="8 9" key="1">
    <citation type="submission" date="2019-08" db="EMBL/GenBank/DDBJ databases">
        <title>Pedobacter sp. nov., isolated from Han river, South Korea.</title>
        <authorList>
            <person name="Lee D.-H."/>
            <person name="Kim Y.-S."/>
            <person name="Hwang E.-M."/>
            <person name="Le Tran T.C."/>
            <person name="Cha C.-J."/>
        </authorList>
    </citation>
    <scope>NUCLEOTIDE SEQUENCE [LARGE SCALE GENOMIC DNA]</scope>
    <source>
        <strain evidence="8 9">CJ43</strain>
    </source>
</reference>
<evidence type="ECO:0000313" key="9">
    <source>
        <dbReference type="Proteomes" id="UP000323653"/>
    </source>
</evidence>
<keyword evidence="6" id="KW-0521">NADP</keyword>
<evidence type="ECO:0000256" key="4">
    <source>
        <dbReference type="ARBA" id="ARBA00017099"/>
    </source>
</evidence>
<evidence type="ECO:0000256" key="6">
    <source>
        <dbReference type="RuleBase" id="RU364082"/>
    </source>
</evidence>
<dbReference type="Pfam" id="PF04321">
    <property type="entry name" value="RmlD_sub_bind"/>
    <property type="match status" value="1"/>
</dbReference>
<dbReference type="RefSeq" id="WP_149074820.1">
    <property type="nucleotide sequence ID" value="NZ_CP043329.1"/>
</dbReference>
<dbReference type="EC" id="1.1.1.133" evidence="3 6"/>
<comment type="catalytic activity">
    <reaction evidence="5">
        <text>dTDP-beta-L-rhamnose + NADP(+) = dTDP-4-dehydro-beta-L-rhamnose + NADPH + H(+)</text>
        <dbReference type="Rhea" id="RHEA:21796"/>
        <dbReference type="ChEBI" id="CHEBI:15378"/>
        <dbReference type="ChEBI" id="CHEBI:57510"/>
        <dbReference type="ChEBI" id="CHEBI:57783"/>
        <dbReference type="ChEBI" id="CHEBI:58349"/>
        <dbReference type="ChEBI" id="CHEBI:62830"/>
        <dbReference type="EC" id="1.1.1.133"/>
    </reaction>
</comment>
<accession>A0A5C0VJC4</accession>
<dbReference type="GO" id="GO:0008831">
    <property type="term" value="F:dTDP-4-dehydrorhamnose reductase activity"/>
    <property type="evidence" value="ECO:0007669"/>
    <property type="project" value="UniProtKB-EC"/>
</dbReference>
<dbReference type="UniPathway" id="UPA00124"/>
<evidence type="ECO:0000256" key="1">
    <source>
        <dbReference type="ARBA" id="ARBA00004781"/>
    </source>
</evidence>
<dbReference type="CDD" id="cd05254">
    <property type="entry name" value="dTDP_HR_like_SDR_e"/>
    <property type="match status" value="1"/>
</dbReference>
<dbReference type="PANTHER" id="PTHR10491">
    <property type="entry name" value="DTDP-4-DEHYDRORHAMNOSE REDUCTASE"/>
    <property type="match status" value="1"/>
</dbReference>